<feature type="region of interest" description="Disordered" evidence="2">
    <location>
        <begin position="117"/>
        <end position="139"/>
    </location>
</feature>
<organism evidence="3 4">
    <name type="scientific">Bradyrhizobium forestalis</name>
    <dbReference type="NCBI Taxonomy" id="1419263"/>
    <lineage>
        <taxon>Bacteria</taxon>
        <taxon>Pseudomonadati</taxon>
        <taxon>Pseudomonadota</taxon>
        <taxon>Alphaproteobacteria</taxon>
        <taxon>Hyphomicrobiales</taxon>
        <taxon>Nitrobacteraceae</taxon>
        <taxon>Bradyrhizobium</taxon>
    </lineage>
</organism>
<reference evidence="3 4" key="1">
    <citation type="submission" date="2017-11" db="EMBL/GenBank/DDBJ databases">
        <title>Bradyrhizobium forestalis sp. nov., an efficient nitrogen-fixing bacterium isolated from nodules of forest legume species in the Amazon.</title>
        <authorList>
            <person name="Costa E.M."/>
            <person name="Guimaraes A."/>
            <person name="Carvalho T.S."/>
            <person name="Rodrigues T.L."/>
            <person name="Ribeiro P.R.A."/>
            <person name="Lebbe L."/>
            <person name="Willems A."/>
            <person name="Moreira F.M.S."/>
        </authorList>
    </citation>
    <scope>NUCLEOTIDE SEQUENCE [LARGE SCALE GENOMIC DNA]</scope>
    <source>
        <strain evidence="3 4">INPA54B</strain>
    </source>
</reference>
<evidence type="ECO:0000256" key="1">
    <source>
        <dbReference type="SAM" id="Coils"/>
    </source>
</evidence>
<dbReference type="OrthoDB" id="8253748at2"/>
<keyword evidence="4" id="KW-1185">Reference proteome</keyword>
<dbReference type="EMBL" id="PGVG01000002">
    <property type="protein sequence ID" value="PJG56619.1"/>
    <property type="molecule type" value="Genomic_DNA"/>
</dbReference>
<sequence>MSNVIAFPRGGCVLRPSNVTPIEVRVERGRRRTGPNMHTFVFRSYELILASSEADLVRDVRFDLEKAQTKLKTIQQQLERDREHAAARADLLSRAEARLSAAIAAAHIPVDVSHRMPADEASATNRQRASRRRNPLRHPCHSVDHAVTVIGMLLRRDPLPEGIDGRAIIRKGAAAARHLAEELERVDRGATT</sequence>
<comment type="caution">
    <text evidence="3">The sequence shown here is derived from an EMBL/GenBank/DDBJ whole genome shotgun (WGS) entry which is preliminary data.</text>
</comment>
<evidence type="ECO:0000313" key="4">
    <source>
        <dbReference type="Proteomes" id="UP000231194"/>
    </source>
</evidence>
<feature type="coiled-coil region" evidence="1">
    <location>
        <begin position="57"/>
        <end position="84"/>
    </location>
</feature>
<evidence type="ECO:0000313" key="3">
    <source>
        <dbReference type="EMBL" id="PJG56619.1"/>
    </source>
</evidence>
<feature type="compositionally biased region" description="Basic residues" evidence="2">
    <location>
        <begin position="128"/>
        <end position="139"/>
    </location>
</feature>
<accession>A0A2M8RFM4</accession>
<dbReference type="AlphaFoldDB" id="A0A2M8RFM4"/>
<keyword evidence="1" id="KW-0175">Coiled coil</keyword>
<dbReference type="Proteomes" id="UP000231194">
    <property type="component" value="Unassembled WGS sequence"/>
</dbReference>
<dbReference type="RefSeq" id="WP_100230600.1">
    <property type="nucleotide sequence ID" value="NZ_PGVG01000002.1"/>
</dbReference>
<evidence type="ECO:0000256" key="2">
    <source>
        <dbReference type="SAM" id="MobiDB-lite"/>
    </source>
</evidence>
<gene>
    <name evidence="3" type="ORF">CVM73_03455</name>
</gene>
<name>A0A2M8RFM4_9BRAD</name>
<protein>
    <submittedName>
        <fullName evidence="3">Uncharacterized protein</fullName>
    </submittedName>
</protein>
<proteinExistence type="predicted"/>